<dbReference type="GO" id="GO:0031071">
    <property type="term" value="F:cysteine desulfurase activity"/>
    <property type="evidence" value="ECO:0007669"/>
    <property type="project" value="UniProtKB-EC"/>
</dbReference>
<reference evidence="7 8" key="1">
    <citation type="submission" date="2016-12" db="EMBL/GenBank/DDBJ databases">
        <authorList>
            <person name="Song W.-J."/>
            <person name="Kurnit D.M."/>
        </authorList>
    </citation>
    <scope>NUCLEOTIDE SEQUENCE [LARGE SCALE GENOMIC DNA]</scope>
    <source>
        <strain evidence="7 8">IMCC3135</strain>
    </source>
</reference>
<accession>A0A2Z2NXT6</accession>
<dbReference type="InterPro" id="IPR015421">
    <property type="entry name" value="PyrdxlP-dep_Trfase_major"/>
</dbReference>
<evidence type="ECO:0000313" key="8">
    <source>
        <dbReference type="Proteomes" id="UP000250079"/>
    </source>
</evidence>
<dbReference type="PANTHER" id="PTHR43586:SF4">
    <property type="entry name" value="ISOPENICILLIN N EPIMERASE"/>
    <property type="match status" value="1"/>
</dbReference>
<sequence length="421" mass="45156">MKDNAYFDNAATTWPKPEPVYQFMDSFFRSHGVNPGRSGSLLAVEAEQMITATRRMLARFFGYSGPANRVVFTLNGTDSLNMSIAGLVTAGDHVISTRLEHNAVLRTLNHLERDRQVQVTRVAPGADGYIDPAAIKSALRPNTRAIVFNHASNVIGTVQPLAEVAAIAQAAGVLLIVDAAQTAGVLPIAMDELGISVLTFPGHKGLFGPMGIGGMIVAESVDLPAQRFGGTGVDSLSSFQPDVYPHHLEAGTICLPGVAGLHAAQLWFRALGERLQKGETILPGEEVMSAHKVSATGNSPVHAGLCQLAIRHIHQVELTHLERIEACLREHKNVRILANARHDARVATLSFTVDGMPTERIADQLDADHQICARAGLQCAPLVHVDADTVDGGGTIRLSPGYFTDEEDMQQLLDALDDILT</sequence>
<keyword evidence="8" id="KW-1185">Reference proteome</keyword>
<evidence type="ECO:0000256" key="5">
    <source>
        <dbReference type="ARBA" id="ARBA00050776"/>
    </source>
</evidence>
<dbReference type="RefSeq" id="WP_088921062.1">
    <property type="nucleotide sequence ID" value="NZ_CP018632.1"/>
</dbReference>
<evidence type="ECO:0000256" key="4">
    <source>
        <dbReference type="ARBA" id="ARBA00022898"/>
    </source>
</evidence>
<evidence type="ECO:0000256" key="2">
    <source>
        <dbReference type="ARBA" id="ARBA00010447"/>
    </source>
</evidence>
<dbReference type="PANTHER" id="PTHR43586">
    <property type="entry name" value="CYSTEINE DESULFURASE"/>
    <property type="match status" value="1"/>
</dbReference>
<evidence type="ECO:0000256" key="1">
    <source>
        <dbReference type="ARBA" id="ARBA00001933"/>
    </source>
</evidence>
<evidence type="ECO:0000256" key="3">
    <source>
        <dbReference type="ARBA" id="ARBA00012239"/>
    </source>
</evidence>
<dbReference type="InterPro" id="IPR016454">
    <property type="entry name" value="Cysteine_dSase"/>
</dbReference>
<dbReference type="EMBL" id="CP018632">
    <property type="protein sequence ID" value="ASJ76262.1"/>
    <property type="molecule type" value="Genomic_DNA"/>
</dbReference>
<dbReference type="EC" id="2.8.1.7" evidence="3"/>
<keyword evidence="4" id="KW-0663">Pyridoxal phosphate</keyword>
<name>A0A2Z2NXT6_9GAMM</name>
<dbReference type="KEGG" id="gai:IMCC3135_31065"/>
<dbReference type="Pfam" id="PF00266">
    <property type="entry name" value="Aminotran_5"/>
    <property type="match status" value="2"/>
</dbReference>
<dbReference type="InterPro" id="IPR015424">
    <property type="entry name" value="PyrdxlP-dep_Trfase"/>
</dbReference>
<evidence type="ECO:0000259" key="6">
    <source>
        <dbReference type="Pfam" id="PF00266"/>
    </source>
</evidence>
<evidence type="ECO:0000313" key="7">
    <source>
        <dbReference type="EMBL" id="ASJ76262.1"/>
    </source>
</evidence>
<dbReference type="PIRSF" id="PIRSF005572">
    <property type="entry name" value="NifS"/>
    <property type="match status" value="1"/>
</dbReference>
<organism evidence="7 8">
    <name type="scientific">Granulosicoccus antarcticus IMCC3135</name>
    <dbReference type="NCBI Taxonomy" id="1192854"/>
    <lineage>
        <taxon>Bacteria</taxon>
        <taxon>Pseudomonadati</taxon>
        <taxon>Pseudomonadota</taxon>
        <taxon>Gammaproteobacteria</taxon>
        <taxon>Chromatiales</taxon>
        <taxon>Granulosicoccaceae</taxon>
        <taxon>Granulosicoccus</taxon>
    </lineage>
</organism>
<feature type="domain" description="Aminotransferase class V" evidence="6">
    <location>
        <begin position="6"/>
        <end position="272"/>
    </location>
</feature>
<proteinExistence type="inferred from homology"/>
<dbReference type="OrthoDB" id="9764293at2"/>
<dbReference type="InterPro" id="IPR015422">
    <property type="entry name" value="PyrdxlP-dep_Trfase_small"/>
</dbReference>
<dbReference type="Gene3D" id="3.40.640.10">
    <property type="entry name" value="Type I PLP-dependent aspartate aminotransferase-like (Major domain)"/>
    <property type="match status" value="1"/>
</dbReference>
<gene>
    <name evidence="7" type="primary">iscS_2</name>
    <name evidence="7" type="ORF">IMCC3135_31065</name>
</gene>
<comment type="catalytic activity">
    <reaction evidence="5">
        <text>(sulfur carrier)-H + L-cysteine = (sulfur carrier)-SH + L-alanine</text>
        <dbReference type="Rhea" id="RHEA:43892"/>
        <dbReference type="Rhea" id="RHEA-COMP:14737"/>
        <dbReference type="Rhea" id="RHEA-COMP:14739"/>
        <dbReference type="ChEBI" id="CHEBI:29917"/>
        <dbReference type="ChEBI" id="CHEBI:35235"/>
        <dbReference type="ChEBI" id="CHEBI:57972"/>
        <dbReference type="ChEBI" id="CHEBI:64428"/>
        <dbReference type="EC" id="2.8.1.7"/>
    </reaction>
</comment>
<dbReference type="InterPro" id="IPR000192">
    <property type="entry name" value="Aminotrans_V_dom"/>
</dbReference>
<dbReference type="Gene3D" id="3.90.1150.10">
    <property type="entry name" value="Aspartate Aminotransferase, domain 1"/>
    <property type="match status" value="2"/>
</dbReference>
<protein>
    <recommendedName>
        <fullName evidence="3">cysteine desulfurase</fullName>
        <ecNumber evidence="3">2.8.1.7</ecNumber>
    </recommendedName>
</protein>
<dbReference type="SUPFAM" id="SSF53383">
    <property type="entry name" value="PLP-dependent transferases"/>
    <property type="match status" value="1"/>
</dbReference>
<keyword evidence="7" id="KW-0808">Transferase</keyword>
<comment type="similarity">
    <text evidence="2">Belongs to the class-V pyridoxal-phosphate-dependent aminotransferase family. Csd subfamily.</text>
</comment>
<dbReference type="AlphaFoldDB" id="A0A2Z2NXT6"/>
<feature type="domain" description="Aminotransferase class V" evidence="6">
    <location>
        <begin position="307"/>
        <end position="412"/>
    </location>
</feature>
<dbReference type="Proteomes" id="UP000250079">
    <property type="component" value="Chromosome"/>
</dbReference>
<comment type="cofactor">
    <cofactor evidence="1">
        <name>pyridoxal 5'-phosphate</name>
        <dbReference type="ChEBI" id="CHEBI:597326"/>
    </cofactor>
</comment>